<proteinExistence type="predicted"/>
<name>A0A841Q0H2_9BACL</name>
<gene>
    <name evidence="1" type="ORF">HNR44_003177</name>
</gene>
<organism evidence="1 2">
    <name type="scientific">Geomicrobium halophilum</name>
    <dbReference type="NCBI Taxonomy" id="549000"/>
    <lineage>
        <taxon>Bacteria</taxon>
        <taxon>Bacillati</taxon>
        <taxon>Bacillota</taxon>
        <taxon>Bacilli</taxon>
        <taxon>Bacillales</taxon>
        <taxon>Geomicrobium</taxon>
    </lineage>
</organism>
<sequence length="58" mass="6464">MEPTRRYDAIISAIDLDAICHVGNKKSQLGAPEELNYAAMVFLFLSDMSSGSQRSKTW</sequence>
<dbReference type="Proteomes" id="UP000568839">
    <property type="component" value="Unassembled WGS sequence"/>
</dbReference>
<evidence type="ECO:0000313" key="1">
    <source>
        <dbReference type="EMBL" id="MBB6451183.1"/>
    </source>
</evidence>
<reference evidence="1 2" key="1">
    <citation type="submission" date="2020-08" db="EMBL/GenBank/DDBJ databases">
        <title>Genomic Encyclopedia of Type Strains, Phase IV (KMG-IV): sequencing the most valuable type-strain genomes for metagenomic binning, comparative biology and taxonomic classification.</title>
        <authorList>
            <person name="Goeker M."/>
        </authorList>
    </citation>
    <scope>NUCLEOTIDE SEQUENCE [LARGE SCALE GENOMIC DNA]</scope>
    <source>
        <strain evidence="1 2">DSM 21769</strain>
    </source>
</reference>
<protein>
    <submittedName>
        <fullName evidence="1">Uncharacterized protein</fullName>
    </submittedName>
</protein>
<dbReference type="AlphaFoldDB" id="A0A841Q0H2"/>
<evidence type="ECO:0000313" key="2">
    <source>
        <dbReference type="Proteomes" id="UP000568839"/>
    </source>
</evidence>
<comment type="caution">
    <text evidence="1">The sequence shown here is derived from an EMBL/GenBank/DDBJ whole genome shotgun (WGS) entry which is preliminary data.</text>
</comment>
<keyword evidence="2" id="KW-1185">Reference proteome</keyword>
<accession>A0A841Q0H2</accession>
<dbReference type="EMBL" id="JACHHJ010000005">
    <property type="protein sequence ID" value="MBB6451183.1"/>
    <property type="molecule type" value="Genomic_DNA"/>
</dbReference>